<organism evidence="8 9">
    <name type="scientific">Nibricoccus aquaticus</name>
    <dbReference type="NCBI Taxonomy" id="2576891"/>
    <lineage>
        <taxon>Bacteria</taxon>
        <taxon>Pseudomonadati</taxon>
        <taxon>Verrucomicrobiota</taxon>
        <taxon>Opitutia</taxon>
        <taxon>Opitutales</taxon>
        <taxon>Opitutaceae</taxon>
        <taxon>Nibricoccus</taxon>
    </lineage>
</organism>
<evidence type="ECO:0000256" key="2">
    <source>
        <dbReference type="ARBA" id="ARBA00022603"/>
    </source>
</evidence>
<dbReference type="InterPro" id="IPR014048">
    <property type="entry name" value="MethylDNA_cys_MeTrfase_DNA-bd"/>
</dbReference>
<dbReference type="SUPFAM" id="SSF53155">
    <property type="entry name" value="Methylated DNA-protein cysteine methyltransferase domain"/>
    <property type="match status" value="1"/>
</dbReference>
<keyword evidence="3 8" id="KW-0808">Transferase</keyword>
<dbReference type="InterPro" id="IPR036217">
    <property type="entry name" value="MethylDNA_cys_MeTrfase_DNAb"/>
</dbReference>
<reference evidence="8 9" key="1">
    <citation type="submission" date="2017-09" db="EMBL/GenBank/DDBJ databases">
        <title>Complete genome sequence of Verrucomicrobial strain HZ-65, isolated from freshwater.</title>
        <authorList>
            <person name="Choi A."/>
        </authorList>
    </citation>
    <scope>NUCLEOTIDE SEQUENCE [LARGE SCALE GENOMIC DNA]</scope>
    <source>
        <strain evidence="8 9">HZ-65</strain>
    </source>
</reference>
<dbReference type="SUPFAM" id="SSF46767">
    <property type="entry name" value="Methylated DNA-protein cysteine methyltransferase, C-terminal domain"/>
    <property type="match status" value="1"/>
</dbReference>
<evidence type="ECO:0000259" key="7">
    <source>
        <dbReference type="Pfam" id="PF01035"/>
    </source>
</evidence>
<dbReference type="InterPro" id="IPR036631">
    <property type="entry name" value="MGMT_N_sf"/>
</dbReference>
<dbReference type="PANTHER" id="PTHR10815:SF5">
    <property type="entry name" value="METHYLATED-DNA--PROTEIN-CYSTEINE METHYLTRANSFERASE"/>
    <property type="match status" value="1"/>
</dbReference>
<evidence type="ECO:0000256" key="5">
    <source>
        <dbReference type="ARBA" id="ARBA00023204"/>
    </source>
</evidence>
<dbReference type="NCBIfam" id="TIGR00589">
    <property type="entry name" value="ogt"/>
    <property type="match status" value="1"/>
</dbReference>
<dbReference type="AlphaFoldDB" id="A0A290QCG9"/>
<dbReference type="RefSeq" id="WP_096054660.1">
    <property type="nucleotide sequence ID" value="NZ_CP023344.1"/>
</dbReference>
<dbReference type="CDD" id="cd06445">
    <property type="entry name" value="ATase"/>
    <property type="match status" value="1"/>
</dbReference>
<keyword evidence="5" id="KW-0234">DNA repair</keyword>
<accession>A0A290QCG9</accession>
<evidence type="ECO:0000256" key="4">
    <source>
        <dbReference type="ARBA" id="ARBA00022763"/>
    </source>
</evidence>
<comment type="catalytic activity">
    <reaction evidence="6">
        <text>a 6-O-methyl-2'-deoxyguanosine in DNA + L-cysteinyl-[protein] = S-methyl-L-cysteinyl-[protein] + a 2'-deoxyguanosine in DNA</text>
        <dbReference type="Rhea" id="RHEA:24000"/>
        <dbReference type="Rhea" id="RHEA-COMP:10131"/>
        <dbReference type="Rhea" id="RHEA-COMP:10132"/>
        <dbReference type="Rhea" id="RHEA-COMP:11367"/>
        <dbReference type="Rhea" id="RHEA-COMP:11368"/>
        <dbReference type="ChEBI" id="CHEBI:29950"/>
        <dbReference type="ChEBI" id="CHEBI:82612"/>
        <dbReference type="ChEBI" id="CHEBI:85445"/>
        <dbReference type="ChEBI" id="CHEBI:85448"/>
        <dbReference type="EC" id="2.1.1.63"/>
    </reaction>
</comment>
<dbReference type="OrthoDB" id="9783680at2"/>
<evidence type="ECO:0000256" key="1">
    <source>
        <dbReference type="ARBA" id="ARBA00001286"/>
    </source>
</evidence>
<dbReference type="InterPro" id="IPR036388">
    <property type="entry name" value="WH-like_DNA-bd_sf"/>
</dbReference>
<evidence type="ECO:0000256" key="3">
    <source>
        <dbReference type="ARBA" id="ARBA00022679"/>
    </source>
</evidence>
<dbReference type="PANTHER" id="PTHR10815">
    <property type="entry name" value="METHYLATED-DNA--PROTEIN-CYSTEINE METHYLTRANSFERASE"/>
    <property type="match status" value="1"/>
</dbReference>
<keyword evidence="9" id="KW-1185">Reference proteome</keyword>
<dbReference type="PROSITE" id="PS00374">
    <property type="entry name" value="MGMT"/>
    <property type="match status" value="1"/>
</dbReference>
<evidence type="ECO:0000313" key="9">
    <source>
        <dbReference type="Proteomes" id="UP000217265"/>
    </source>
</evidence>
<dbReference type="EMBL" id="CP023344">
    <property type="protein sequence ID" value="ATC63028.1"/>
    <property type="molecule type" value="Genomic_DNA"/>
</dbReference>
<proteinExistence type="predicted"/>
<keyword evidence="4" id="KW-0227">DNA damage</keyword>
<dbReference type="GO" id="GO:0003908">
    <property type="term" value="F:methylated-DNA-[protein]-cysteine S-methyltransferase activity"/>
    <property type="evidence" value="ECO:0007669"/>
    <property type="project" value="UniProtKB-EC"/>
</dbReference>
<comment type="catalytic activity">
    <reaction evidence="1">
        <text>a 4-O-methyl-thymidine in DNA + L-cysteinyl-[protein] = a thymidine in DNA + S-methyl-L-cysteinyl-[protein]</text>
        <dbReference type="Rhea" id="RHEA:53428"/>
        <dbReference type="Rhea" id="RHEA-COMP:10131"/>
        <dbReference type="Rhea" id="RHEA-COMP:10132"/>
        <dbReference type="Rhea" id="RHEA-COMP:13555"/>
        <dbReference type="Rhea" id="RHEA-COMP:13556"/>
        <dbReference type="ChEBI" id="CHEBI:29950"/>
        <dbReference type="ChEBI" id="CHEBI:82612"/>
        <dbReference type="ChEBI" id="CHEBI:137386"/>
        <dbReference type="ChEBI" id="CHEBI:137387"/>
        <dbReference type="EC" id="2.1.1.63"/>
    </reaction>
</comment>
<feature type="domain" description="Methylated-DNA-[protein]-cysteine S-methyltransferase DNA binding" evidence="7">
    <location>
        <begin position="94"/>
        <end position="176"/>
    </location>
</feature>
<protein>
    <submittedName>
        <fullName evidence="8">Cysteine methyltransferase</fullName>
    </submittedName>
</protein>
<name>A0A290QCG9_9BACT</name>
<evidence type="ECO:0000313" key="8">
    <source>
        <dbReference type="EMBL" id="ATC63028.1"/>
    </source>
</evidence>
<dbReference type="Pfam" id="PF01035">
    <property type="entry name" value="DNA_binding_1"/>
    <property type="match status" value="1"/>
</dbReference>
<dbReference type="InterPro" id="IPR001497">
    <property type="entry name" value="MethylDNA_cys_MeTrfase_AS"/>
</dbReference>
<dbReference type="GO" id="GO:0032259">
    <property type="term" value="P:methylation"/>
    <property type="evidence" value="ECO:0007669"/>
    <property type="project" value="UniProtKB-KW"/>
</dbReference>
<dbReference type="Gene3D" id="1.10.10.10">
    <property type="entry name" value="Winged helix-like DNA-binding domain superfamily/Winged helix DNA-binding domain"/>
    <property type="match status" value="1"/>
</dbReference>
<dbReference type="KEGG" id="vbh:CMV30_03080"/>
<keyword evidence="2 8" id="KW-0489">Methyltransferase</keyword>
<dbReference type="Proteomes" id="UP000217265">
    <property type="component" value="Chromosome"/>
</dbReference>
<sequence length="183" mass="19608">MDEVAMAYAIFSTALGDCGIAWTERGVSGFVLPPVDAEGFRERDGEGGAALDKCRSGDGRTVWVDELIARVTRHLEGKAEDFADVRYDFSRVTAFQREVYEAALRVKAGETRTYGWPADQTGRGTVASRAVGGALGQNPWPLLVPCHRFIGANGKMTGFSAPGGLVTKRKLLAIEGAELIAEG</sequence>
<dbReference type="GO" id="GO:0006281">
    <property type="term" value="P:DNA repair"/>
    <property type="evidence" value="ECO:0007669"/>
    <property type="project" value="UniProtKB-KW"/>
</dbReference>
<gene>
    <name evidence="8" type="ORF">CMV30_03080</name>
</gene>
<evidence type="ECO:0000256" key="6">
    <source>
        <dbReference type="ARBA" id="ARBA00049348"/>
    </source>
</evidence>